<dbReference type="GO" id="GO:0000815">
    <property type="term" value="C:ESCRT III complex"/>
    <property type="evidence" value="ECO:0007669"/>
    <property type="project" value="TreeGrafter"/>
</dbReference>
<comment type="similarity">
    <text evidence="2">Belongs to the SNF7 family.</text>
</comment>
<proteinExistence type="inferred from homology"/>
<evidence type="ECO:0008006" key="11">
    <source>
        <dbReference type="Google" id="ProtNLM"/>
    </source>
</evidence>
<dbReference type="PANTHER" id="PTHR22761:SF5">
    <property type="entry name" value="CHARGED MULTIVESICULAR BODY PROTEIN 6"/>
    <property type="match status" value="1"/>
</dbReference>
<evidence type="ECO:0000256" key="1">
    <source>
        <dbReference type="ARBA" id="ARBA00004608"/>
    </source>
</evidence>
<evidence type="ECO:0000256" key="5">
    <source>
        <dbReference type="ARBA" id="ARBA00022927"/>
    </source>
</evidence>
<keyword evidence="6" id="KW-0472">Membrane</keyword>
<dbReference type="GO" id="GO:0005771">
    <property type="term" value="C:multivesicular body"/>
    <property type="evidence" value="ECO:0007669"/>
    <property type="project" value="TreeGrafter"/>
</dbReference>
<keyword evidence="7" id="KW-0175">Coiled coil</keyword>
<comment type="subcellular location">
    <subcellularLocation>
        <location evidence="1">Endosome membrane</location>
    </subcellularLocation>
</comment>
<reference evidence="9 10" key="1">
    <citation type="submission" date="2018-04" db="EMBL/GenBank/DDBJ databases">
        <title>The genome of golden apple snail Pomacea canaliculata provides insight into stress tolerance and invasive adaptation.</title>
        <authorList>
            <person name="Liu C."/>
            <person name="Liu B."/>
            <person name="Ren Y."/>
            <person name="Zhang Y."/>
            <person name="Wang H."/>
            <person name="Li S."/>
            <person name="Jiang F."/>
            <person name="Yin L."/>
            <person name="Zhang G."/>
            <person name="Qian W."/>
            <person name="Fan W."/>
        </authorList>
    </citation>
    <scope>NUCLEOTIDE SEQUENCE [LARGE SCALE GENOMIC DNA]</scope>
    <source>
        <strain evidence="9">SZHN2017</strain>
        <tissue evidence="9">Muscle</tissue>
    </source>
</reference>
<evidence type="ECO:0000256" key="6">
    <source>
        <dbReference type="ARBA" id="ARBA00023136"/>
    </source>
</evidence>
<dbReference type="STRING" id="400727.A0A2T7PFT6"/>
<organism evidence="9 10">
    <name type="scientific">Pomacea canaliculata</name>
    <name type="common">Golden apple snail</name>
    <dbReference type="NCBI Taxonomy" id="400727"/>
    <lineage>
        <taxon>Eukaryota</taxon>
        <taxon>Metazoa</taxon>
        <taxon>Spiralia</taxon>
        <taxon>Lophotrochozoa</taxon>
        <taxon>Mollusca</taxon>
        <taxon>Gastropoda</taxon>
        <taxon>Caenogastropoda</taxon>
        <taxon>Architaenioglossa</taxon>
        <taxon>Ampullarioidea</taxon>
        <taxon>Ampullariidae</taxon>
        <taxon>Pomacea</taxon>
    </lineage>
</organism>
<dbReference type="GO" id="GO:0006900">
    <property type="term" value="P:vesicle budding from membrane"/>
    <property type="evidence" value="ECO:0007669"/>
    <property type="project" value="TreeGrafter"/>
</dbReference>
<evidence type="ECO:0000256" key="7">
    <source>
        <dbReference type="SAM" id="Coils"/>
    </source>
</evidence>
<feature type="compositionally biased region" description="Basic and acidic residues" evidence="8">
    <location>
        <begin position="188"/>
        <end position="200"/>
    </location>
</feature>
<dbReference type="Proteomes" id="UP000245119">
    <property type="component" value="Linkage Group LG4"/>
</dbReference>
<dbReference type="AlphaFoldDB" id="A0A2T7PFT6"/>
<sequence length="209" mass="23878">MGNLFGRRHQKKPDLRVTQQDKAILQLKQQRDKLKQYQKKIGVQLEKDRQVAVNLLREGKKDKAKLMLRKKKFQESLLAKTYGQIDNLEQLVHDLEFAQIEQEVVKGLEVGNSALKKLHEILSLEDVERIMDEAREGIEVQQEIDALLAGGLSQDEEDDVAAELEEILAQSDTTKDLKLPDVPTNDLEEVRKTEKKRGTETQKVAVAES</sequence>
<protein>
    <recommendedName>
        <fullName evidence="11">Charged multivesicular body protein 6</fullName>
    </recommendedName>
</protein>
<dbReference type="InterPro" id="IPR005024">
    <property type="entry name" value="Snf7_fam"/>
</dbReference>
<feature type="region of interest" description="Disordered" evidence="8">
    <location>
        <begin position="175"/>
        <end position="209"/>
    </location>
</feature>
<keyword evidence="3" id="KW-0813">Transport</keyword>
<dbReference type="GO" id="GO:0032511">
    <property type="term" value="P:late endosome to vacuole transport via multivesicular body sorting pathway"/>
    <property type="evidence" value="ECO:0007669"/>
    <property type="project" value="TreeGrafter"/>
</dbReference>
<dbReference type="Pfam" id="PF03357">
    <property type="entry name" value="Snf7"/>
    <property type="match status" value="1"/>
</dbReference>
<dbReference type="GO" id="GO:0015031">
    <property type="term" value="P:protein transport"/>
    <property type="evidence" value="ECO:0007669"/>
    <property type="project" value="UniProtKB-KW"/>
</dbReference>
<evidence type="ECO:0000256" key="3">
    <source>
        <dbReference type="ARBA" id="ARBA00022448"/>
    </source>
</evidence>
<name>A0A2T7PFT6_POMCA</name>
<feature type="coiled-coil region" evidence="7">
    <location>
        <begin position="20"/>
        <end position="47"/>
    </location>
</feature>
<evidence type="ECO:0000313" key="10">
    <source>
        <dbReference type="Proteomes" id="UP000245119"/>
    </source>
</evidence>
<keyword evidence="5" id="KW-0653">Protein transport</keyword>
<evidence type="ECO:0000256" key="2">
    <source>
        <dbReference type="ARBA" id="ARBA00006190"/>
    </source>
</evidence>
<dbReference type="OrthoDB" id="441172at2759"/>
<evidence type="ECO:0000313" key="9">
    <source>
        <dbReference type="EMBL" id="PVD32269.1"/>
    </source>
</evidence>
<keyword evidence="4" id="KW-0967">Endosome</keyword>
<comment type="caution">
    <text evidence="9">The sequence shown here is derived from an EMBL/GenBank/DDBJ whole genome shotgun (WGS) entry which is preliminary data.</text>
</comment>
<dbReference type="Gene3D" id="6.10.140.1230">
    <property type="match status" value="1"/>
</dbReference>
<keyword evidence="10" id="KW-1185">Reference proteome</keyword>
<dbReference type="OMA" id="RAKQPAM"/>
<dbReference type="EMBL" id="PZQS01000004">
    <property type="protein sequence ID" value="PVD32269.1"/>
    <property type="molecule type" value="Genomic_DNA"/>
</dbReference>
<evidence type="ECO:0000256" key="4">
    <source>
        <dbReference type="ARBA" id="ARBA00022753"/>
    </source>
</evidence>
<dbReference type="PANTHER" id="PTHR22761">
    <property type="entry name" value="CHARGED MULTIVESICULAR BODY PROTEIN"/>
    <property type="match status" value="1"/>
</dbReference>
<accession>A0A2T7PFT6</accession>
<gene>
    <name evidence="9" type="ORF">C0Q70_07702</name>
</gene>
<evidence type="ECO:0000256" key="8">
    <source>
        <dbReference type="SAM" id="MobiDB-lite"/>
    </source>
</evidence>